<keyword evidence="1" id="KW-0805">Transcription regulation</keyword>
<feature type="region of interest" description="Disordered" evidence="5">
    <location>
        <begin position="1"/>
        <end position="25"/>
    </location>
</feature>
<organism evidence="7 8">
    <name type="scientific">Patulibacter medicamentivorans</name>
    <dbReference type="NCBI Taxonomy" id="1097667"/>
    <lineage>
        <taxon>Bacteria</taxon>
        <taxon>Bacillati</taxon>
        <taxon>Actinomycetota</taxon>
        <taxon>Thermoleophilia</taxon>
        <taxon>Solirubrobacterales</taxon>
        <taxon>Patulibacteraceae</taxon>
        <taxon>Patulibacter</taxon>
    </lineage>
</organism>
<dbReference type="GO" id="GO:0003700">
    <property type="term" value="F:DNA-binding transcription factor activity"/>
    <property type="evidence" value="ECO:0007669"/>
    <property type="project" value="TreeGrafter"/>
</dbReference>
<comment type="caution">
    <text evidence="7">The sequence shown here is derived from an EMBL/GenBank/DDBJ whole genome shotgun (WGS) entry which is preliminary data.</text>
</comment>
<evidence type="ECO:0000256" key="3">
    <source>
        <dbReference type="ARBA" id="ARBA00023163"/>
    </source>
</evidence>
<dbReference type="Proteomes" id="UP000005143">
    <property type="component" value="Unassembled WGS sequence"/>
</dbReference>
<dbReference type="SUPFAM" id="SSF48498">
    <property type="entry name" value="Tetracyclin repressor-like, C-terminal domain"/>
    <property type="match status" value="1"/>
</dbReference>
<keyword evidence="8" id="KW-1185">Reference proteome</keyword>
<accession>H0E6D0</accession>
<name>H0E6D0_9ACTN</name>
<protein>
    <submittedName>
        <fullName evidence="7">Transcriptional regulator TetR family</fullName>
    </submittedName>
</protein>
<dbReference type="PATRIC" id="fig|1097667.3.peg.2361"/>
<dbReference type="PANTHER" id="PTHR30055">
    <property type="entry name" value="HTH-TYPE TRANSCRIPTIONAL REGULATOR RUTR"/>
    <property type="match status" value="1"/>
</dbReference>
<dbReference type="Gene3D" id="1.10.357.10">
    <property type="entry name" value="Tetracycline Repressor, domain 2"/>
    <property type="match status" value="1"/>
</dbReference>
<evidence type="ECO:0000313" key="8">
    <source>
        <dbReference type="Proteomes" id="UP000005143"/>
    </source>
</evidence>
<dbReference type="PANTHER" id="PTHR30055:SF239">
    <property type="entry name" value="TRANSCRIPTIONAL REGULATORY PROTEIN"/>
    <property type="match status" value="1"/>
</dbReference>
<gene>
    <name evidence="7" type="ORF">PAI11_23800</name>
</gene>
<reference evidence="7 8" key="1">
    <citation type="journal article" date="2013" name="Biodegradation">
        <title>Quantitative proteomic analysis of ibuprofen-degrading Patulibacter sp. strain I11.</title>
        <authorList>
            <person name="Almeida B."/>
            <person name="Kjeldal H."/>
            <person name="Lolas I."/>
            <person name="Knudsen A.D."/>
            <person name="Carvalho G."/>
            <person name="Nielsen K.L."/>
            <person name="Barreto Crespo M.T."/>
            <person name="Stensballe A."/>
            <person name="Nielsen J.L."/>
        </authorList>
    </citation>
    <scope>NUCLEOTIDE SEQUENCE [LARGE SCALE GENOMIC DNA]</scope>
    <source>
        <strain evidence="7 8">I11</strain>
    </source>
</reference>
<dbReference type="SUPFAM" id="SSF46689">
    <property type="entry name" value="Homeodomain-like"/>
    <property type="match status" value="1"/>
</dbReference>
<dbReference type="InterPro" id="IPR009057">
    <property type="entry name" value="Homeodomain-like_sf"/>
</dbReference>
<dbReference type="RefSeq" id="WP_007575260.1">
    <property type="nucleotide sequence ID" value="NZ_AGUD01000202.1"/>
</dbReference>
<feature type="domain" description="HTH tetR-type" evidence="6">
    <location>
        <begin position="24"/>
        <end position="84"/>
    </location>
</feature>
<feature type="compositionally biased region" description="Basic and acidic residues" evidence="5">
    <location>
        <begin position="1"/>
        <end position="15"/>
    </location>
</feature>
<evidence type="ECO:0000313" key="7">
    <source>
        <dbReference type="EMBL" id="EHN10774.1"/>
    </source>
</evidence>
<evidence type="ECO:0000256" key="4">
    <source>
        <dbReference type="PROSITE-ProRule" id="PRU00335"/>
    </source>
</evidence>
<dbReference type="Pfam" id="PF13305">
    <property type="entry name" value="TetR_C_33"/>
    <property type="match status" value="1"/>
</dbReference>
<evidence type="ECO:0000259" key="6">
    <source>
        <dbReference type="PROSITE" id="PS50977"/>
    </source>
</evidence>
<dbReference type="InterPro" id="IPR001647">
    <property type="entry name" value="HTH_TetR"/>
</dbReference>
<evidence type="ECO:0000256" key="5">
    <source>
        <dbReference type="SAM" id="MobiDB-lite"/>
    </source>
</evidence>
<dbReference type="InterPro" id="IPR036271">
    <property type="entry name" value="Tet_transcr_reg_TetR-rel_C_sf"/>
</dbReference>
<sequence length="208" mass="21549">MAEPGGRRRAGDDGRAGGGRRRPGLDGEQVVGAALRIADADGLAAVTVARVAADLGVRAPSLYNHVDGLDGLVRGIALRALGDLEAALSRASVGRSGSAAVRAAADAYRAYALAHPGAYAATQQARPDADPELQAAAQRTTEVLLAVLRDWRLEGDELIHAARAVRSALHGFVVLEADAGFGLPVDRDASFAWLVTMLIGGLDATRDR</sequence>
<dbReference type="PROSITE" id="PS50977">
    <property type="entry name" value="HTH_TETR_2"/>
    <property type="match status" value="1"/>
</dbReference>
<keyword evidence="3" id="KW-0804">Transcription</keyword>
<proteinExistence type="predicted"/>
<dbReference type="InterPro" id="IPR050109">
    <property type="entry name" value="HTH-type_TetR-like_transc_reg"/>
</dbReference>
<dbReference type="OrthoDB" id="3432043at2"/>
<feature type="DNA-binding region" description="H-T-H motif" evidence="4">
    <location>
        <begin position="47"/>
        <end position="66"/>
    </location>
</feature>
<keyword evidence="2 4" id="KW-0238">DNA-binding</keyword>
<dbReference type="AlphaFoldDB" id="H0E6D0"/>
<evidence type="ECO:0000256" key="1">
    <source>
        <dbReference type="ARBA" id="ARBA00023015"/>
    </source>
</evidence>
<dbReference type="GO" id="GO:0000976">
    <property type="term" value="F:transcription cis-regulatory region binding"/>
    <property type="evidence" value="ECO:0007669"/>
    <property type="project" value="TreeGrafter"/>
</dbReference>
<dbReference type="EMBL" id="AGUD01000202">
    <property type="protein sequence ID" value="EHN10774.1"/>
    <property type="molecule type" value="Genomic_DNA"/>
</dbReference>
<dbReference type="Gene3D" id="1.10.10.60">
    <property type="entry name" value="Homeodomain-like"/>
    <property type="match status" value="1"/>
</dbReference>
<evidence type="ECO:0000256" key="2">
    <source>
        <dbReference type="ARBA" id="ARBA00023125"/>
    </source>
</evidence>
<dbReference type="InterPro" id="IPR025996">
    <property type="entry name" value="MT1864/Rv1816-like_C"/>
</dbReference>